<organism evidence="2 3">
    <name type="scientific">Providencia huashanensis</name>
    <dbReference type="NCBI Taxonomy" id="3037798"/>
    <lineage>
        <taxon>Bacteria</taxon>
        <taxon>Pseudomonadati</taxon>
        <taxon>Pseudomonadota</taxon>
        <taxon>Gammaproteobacteria</taxon>
        <taxon>Enterobacterales</taxon>
        <taxon>Morganellaceae</taxon>
        <taxon>Providencia</taxon>
    </lineage>
</organism>
<reference evidence="2" key="1">
    <citation type="submission" date="2023-07" db="EMBL/GenBank/DDBJ databases">
        <authorList>
            <person name="Yang W."/>
            <person name="Chen J."/>
            <person name="Ji P."/>
            <person name="Hu F."/>
        </authorList>
    </citation>
    <scope>NUCLEOTIDE SEQUENCE</scope>
    <source>
        <strain evidence="2">CRE-138-0111</strain>
    </source>
</reference>
<reference evidence="2" key="2">
    <citation type="journal article" date="2024" name="Int. J. Antimicrob. Agents">
        <title>Identification of a novel Providencia species showing multi-drug-resistant in three patients with hospital-acquired infection.</title>
        <authorList>
            <person name="Yang W."/>
            <person name="Chen J."/>
            <person name="Yang F."/>
            <person name="Ji P."/>
            <person name="Shen S."/>
            <person name="Yin D."/>
            <person name="Hu F."/>
        </authorList>
    </citation>
    <scope>NUCLEOTIDE SEQUENCE</scope>
    <source>
        <strain evidence="2">CRE-138-0111</strain>
    </source>
</reference>
<dbReference type="Proteomes" id="UP001176478">
    <property type="component" value="Unassembled WGS sequence"/>
</dbReference>
<accession>A0ABT9ATU9</accession>
<protein>
    <submittedName>
        <fullName evidence="2">Uncharacterized protein</fullName>
    </submittedName>
</protein>
<keyword evidence="1" id="KW-0732">Signal</keyword>
<comment type="caution">
    <text evidence="2">The sequence shown here is derived from an EMBL/GenBank/DDBJ whole genome shotgun (WGS) entry which is preliminary data.</text>
</comment>
<keyword evidence="3" id="KW-1185">Reference proteome</keyword>
<name>A0ABT9ATU9_9GAMM</name>
<dbReference type="EMBL" id="JAUQTG010000011">
    <property type="protein sequence ID" value="MDO7858073.1"/>
    <property type="molecule type" value="Genomic_DNA"/>
</dbReference>
<proteinExistence type="predicted"/>
<feature type="chain" id="PRO_5045959422" evidence="1">
    <location>
        <begin position="20"/>
        <end position="135"/>
    </location>
</feature>
<evidence type="ECO:0000313" key="2">
    <source>
        <dbReference type="EMBL" id="MDO7858073.1"/>
    </source>
</evidence>
<feature type="signal peptide" evidence="1">
    <location>
        <begin position="1"/>
        <end position="19"/>
    </location>
</feature>
<evidence type="ECO:0000256" key="1">
    <source>
        <dbReference type="SAM" id="SignalP"/>
    </source>
</evidence>
<sequence length="135" mass="15305">MTKYVFIFMVFCLNFTASAFNTNVFDTAIDKSGFTPMCNNQAIADKDCRVDDYLEGRYVVTSTVNLGAKCAFVIAEVIDSQTNQLFSTSTGDCEDGPLDTYYRLSRINKKVWLDAYSQGKHIDHVEVIFQWNIAH</sequence>
<evidence type="ECO:0000313" key="3">
    <source>
        <dbReference type="Proteomes" id="UP001176478"/>
    </source>
</evidence>
<gene>
    <name evidence="2" type="ORF">Q5E86_17330</name>
</gene>